<dbReference type="PROSITE" id="PS51257">
    <property type="entry name" value="PROKAR_LIPOPROTEIN"/>
    <property type="match status" value="1"/>
</dbReference>
<dbReference type="Gene3D" id="3.60.21.10">
    <property type="match status" value="1"/>
</dbReference>
<dbReference type="PANTHER" id="PTHR22953:SF153">
    <property type="entry name" value="PURPLE ACID PHOSPHATASE"/>
    <property type="match status" value="1"/>
</dbReference>
<gene>
    <name evidence="4" type="ORF">VIN01S_25130</name>
</gene>
<sequence length="706" mass="80214">MAFQKTLCATLISAALLVGCNSGSGNDTQSPNQPPDETPELQYSTKIGILTDTQGGGDNVAVNQMESILDYYRENDVDIVIAVGDLTNSNTEHEYEQWKAIASQYTDQITFLPLMGNHDRKPGDNYTWKRIMEEFIPRANINHMPGREFQTYAYQHNNVLMVQISDQDMPYAYEWAEEAIEQRDSKISHVFVSTHSPFVGPYRGGVAMERVTARWNDQRENDMLTRDFESWRSLFTDNDVIFVSGHDHQYSRSVVWDNGAGMDTQSGEPSTNHRFFQHVVTGNASEKGYYNRVGEFERLQSMLMYKTRYITPKTVDPSQRPEWTQDLLDRDSEATGDLMVNASWFNVTDNEIEYSAFYDTFTDSSDLLVSTDWKLFDRFTRTNNRCDKIVYPSSVPFTTEYYSAVDSKYRTVNCYSSQGVRARIIDGQNDVFNRVDQALDGALWMGWSDPDAIARMWEYMIVKPTIRSASEDAIGNPSGEDFVVDGRSGLNLNHAHRFSINQDNRMHWYPATYDMKKLVSLNWANQEEATASDVLIINGIQSQTGTYINAYGAEKDITREAGWPGTSAEDIEAGGDHKNLNAIAKRPLSDNGYPEILKQKSPYRLDDSRSWILDNSVRGDNYTFEISVPKGEKASNLQLATKVGNEWKALVEETCISEESYKSEYLNSLPSDLVDKGCQNQWVVGQSGDSFWARVDMDGRFALISK</sequence>
<feature type="domain" description="Calcineurin-like phosphoesterase" evidence="3">
    <location>
        <begin position="46"/>
        <end position="250"/>
    </location>
</feature>
<accession>A0A4Y3HX02</accession>
<protein>
    <recommendedName>
        <fullName evidence="3">Calcineurin-like phosphoesterase domain-containing protein</fullName>
    </recommendedName>
</protein>
<name>A0A4Y3HX02_9VIBR</name>
<dbReference type="InterPro" id="IPR039331">
    <property type="entry name" value="PAPs-like"/>
</dbReference>
<evidence type="ECO:0000313" key="5">
    <source>
        <dbReference type="Proteomes" id="UP000318717"/>
    </source>
</evidence>
<dbReference type="Proteomes" id="UP000318717">
    <property type="component" value="Unassembled WGS sequence"/>
</dbReference>
<dbReference type="OrthoDB" id="5694840at2"/>
<comment type="caution">
    <text evidence="4">The sequence shown here is derived from an EMBL/GenBank/DDBJ whole genome shotgun (WGS) entry which is preliminary data.</text>
</comment>
<dbReference type="EMBL" id="BJLF01000012">
    <property type="protein sequence ID" value="GEA51709.1"/>
    <property type="molecule type" value="Genomic_DNA"/>
</dbReference>
<evidence type="ECO:0000256" key="2">
    <source>
        <dbReference type="SAM" id="SignalP"/>
    </source>
</evidence>
<dbReference type="GO" id="GO:0003993">
    <property type="term" value="F:acid phosphatase activity"/>
    <property type="evidence" value="ECO:0007669"/>
    <property type="project" value="InterPro"/>
</dbReference>
<dbReference type="AlphaFoldDB" id="A0A4Y3HX02"/>
<dbReference type="PANTHER" id="PTHR22953">
    <property type="entry name" value="ACID PHOSPHATASE RELATED"/>
    <property type="match status" value="1"/>
</dbReference>
<proteinExistence type="predicted"/>
<organism evidence="4 5">
    <name type="scientific">Vibrio inusitatus NBRC 102082</name>
    <dbReference type="NCBI Taxonomy" id="1219070"/>
    <lineage>
        <taxon>Bacteria</taxon>
        <taxon>Pseudomonadati</taxon>
        <taxon>Pseudomonadota</taxon>
        <taxon>Gammaproteobacteria</taxon>
        <taxon>Vibrionales</taxon>
        <taxon>Vibrionaceae</taxon>
        <taxon>Vibrio</taxon>
    </lineage>
</organism>
<feature type="signal peptide" evidence="2">
    <location>
        <begin position="1"/>
        <end position="25"/>
    </location>
</feature>
<keyword evidence="1 2" id="KW-0732">Signal</keyword>
<evidence type="ECO:0000256" key="1">
    <source>
        <dbReference type="ARBA" id="ARBA00022729"/>
    </source>
</evidence>
<dbReference type="RefSeq" id="WP_141346183.1">
    <property type="nucleotide sequence ID" value="NZ_BJLF01000012.1"/>
</dbReference>
<evidence type="ECO:0000259" key="3">
    <source>
        <dbReference type="Pfam" id="PF00149"/>
    </source>
</evidence>
<reference evidence="4 5" key="1">
    <citation type="submission" date="2019-06" db="EMBL/GenBank/DDBJ databases">
        <title>Whole genome shotgun sequence of Vibrio inusitatus NBRC 102082.</title>
        <authorList>
            <person name="Hosoyama A."/>
            <person name="Uohara A."/>
            <person name="Ohji S."/>
            <person name="Ichikawa N."/>
        </authorList>
    </citation>
    <scope>NUCLEOTIDE SEQUENCE [LARGE SCALE GENOMIC DNA]</scope>
    <source>
        <strain evidence="4 5">NBRC 102082</strain>
    </source>
</reference>
<dbReference type="SUPFAM" id="SSF56300">
    <property type="entry name" value="Metallo-dependent phosphatases"/>
    <property type="match status" value="1"/>
</dbReference>
<keyword evidence="5" id="KW-1185">Reference proteome</keyword>
<dbReference type="InterPro" id="IPR029052">
    <property type="entry name" value="Metallo-depent_PP-like"/>
</dbReference>
<dbReference type="InterPro" id="IPR004843">
    <property type="entry name" value="Calcineurin-like_PHP"/>
</dbReference>
<dbReference type="Pfam" id="PF00149">
    <property type="entry name" value="Metallophos"/>
    <property type="match status" value="1"/>
</dbReference>
<evidence type="ECO:0000313" key="4">
    <source>
        <dbReference type="EMBL" id="GEA51709.1"/>
    </source>
</evidence>
<feature type="chain" id="PRO_5021277363" description="Calcineurin-like phosphoesterase domain-containing protein" evidence="2">
    <location>
        <begin position="26"/>
        <end position="706"/>
    </location>
</feature>